<evidence type="ECO:0000313" key="2">
    <source>
        <dbReference type="Proteomes" id="UP000256964"/>
    </source>
</evidence>
<protein>
    <submittedName>
        <fullName evidence="1">Uncharacterized protein</fullName>
    </submittedName>
</protein>
<accession>A0A371DK44</accession>
<dbReference type="STRING" id="139420.A0A371DK44"/>
<sequence length="224" mass="25204">MTDLLPRDLAAFHQFGVADRVRARLLTPAASRSHKIVEVYAGGSKTLSVECLSLIDNFMPDGYRNLLPFMPRLRSIAFEDDARYIVMMLGKLSESGACICPQLEELDALWLPWHAELFKGPDIESRKLSTMDAGSEWYRRGPIVLAVFCAYVRRMLLDRAAAGSARLRKLHVRVPAAVVTAYIDEESWEPPVLRERMLAQLGSDFGGELAVSYMIEEQCQPSRN</sequence>
<gene>
    <name evidence="1" type="ORF">OH76DRAFT_1400132</name>
</gene>
<keyword evidence="2" id="KW-1185">Reference proteome</keyword>
<dbReference type="Proteomes" id="UP000256964">
    <property type="component" value="Unassembled WGS sequence"/>
</dbReference>
<evidence type="ECO:0000313" key="1">
    <source>
        <dbReference type="EMBL" id="RDX52878.1"/>
    </source>
</evidence>
<proteinExistence type="predicted"/>
<dbReference type="AlphaFoldDB" id="A0A371DK44"/>
<reference evidence="1 2" key="1">
    <citation type="journal article" date="2018" name="Biotechnol. Biofuels">
        <title>Integrative visual omics of the white-rot fungus Polyporus brumalis exposes the biotechnological potential of its oxidative enzymes for delignifying raw plant biomass.</title>
        <authorList>
            <person name="Miyauchi S."/>
            <person name="Rancon A."/>
            <person name="Drula E."/>
            <person name="Hage H."/>
            <person name="Chaduli D."/>
            <person name="Favel A."/>
            <person name="Grisel S."/>
            <person name="Henrissat B."/>
            <person name="Herpoel-Gimbert I."/>
            <person name="Ruiz-Duenas F.J."/>
            <person name="Chevret D."/>
            <person name="Hainaut M."/>
            <person name="Lin J."/>
            <person name="Wang M."/>
            <person name="Pangilinan J."/>
            <person name="Lipzen A."/>
            <person name="Lesage-Meessen L."/>
            <person name="Navarro D."/>
            <person name="Riley R."/>
            <person name="Grigoriev I.V."/>
            <person name="Zhou S."/>
            <person name="Raouche S."/>
            <person name="Rosso M.N."/>
        </authorList>
    </citation>
    <scope>NUCLEOTIDE SEQUENCE [LARGE SCALE GENOMIC DNA]</scope>
    <source>
        <strain evidence="1 2">BRFM 1820</strain>
    </source>
</reference>
<dbReference type="EMBL" id="KZ857389">
    <property type="protein sequence ID" value="RDX52878.1"/>
    <property type="molecule type" value="Genomic_DNA"/>
</dbReference>
<organism evidence="1 2">
    <name type="scientific">Lentinus brumalis</name>
    <dbReference type="NCBI Taxonomy" id="2498619"/>
    <lineage>
        <taxon>Eukaryota</taxon>
        <taxon>Fungi</taxon>
        <taxon>Dikarya</taxon>
        <taxon>Basidiomycota</taxon>
        <taxon>Agaricomycotina</taxon>
        <taxon>Agaricomycetes</taxon>
        <taxon>Polyporales</taxon>
        <taxon>Polyporaceae</taxon>
        <taxon>Lentinus</taxon>
    </lineage>
</organism>
<name>A0A371DK44_9APHY</name>